<dbReference type="Gene3D" id="3.20.20.80">
    <property type="entry name" value="Glycosidases"/>
    <property type="match status" value="1"/>
</dbReference>
<accession>A0A2W5KQJ3</accession>
<dbReference type="InterPro" id="IPR017853">
    <property type="entry name" value="GH"/>
</dbReference>
<dbReference type="Proteomes" id="UP000249577">
    <property type="component" value="Unassembled WGS sequence"/>
</dbReference>
<reference evidence="2 3" key="1">
    <citation type="submission" date="2017-08" db="EMBL/GenBank/DDBJ databases">
        <title>Infants hospitalized years apart are colonized by the same room-sourced microbial strains.</title>
        <authorList>
            <person name="Brooks B."/>
            <person name="Olm M.R."/>
            <person name="Firek B.A."/>
            <person name="Baker R."/>
            <person name="Thomas B.C."/>
            <person name="Morowitz M.J."/>
            <person name="Banfield J.F."/>
        </authorList>
    </citation>
    <scope>NUCLEOTIDE SEQUENCE [LARGE SCALE GENOMIC DNA]</scope>
    <source>
        <strain evidence="2">S2_005_003_R2_43</strain>
    </source>
</reference>
<dbReference type="SUPFAM" id="SSF51445">
    <property type="entry name" value="(Trans)glycosidases"/>
    <property type="match status" value="1"/>
</dbReference>
<evidence type="ECO:0000256" key="1">
    <source>
        <dbReference type="SAM" id="MobiDB-lite"/>
    </source>
</evidence>
<comment type="caution">
    <text evidence="2">The sequence shown here is derived from an EMBL/GenBank/DDBJ whole genome shotgun (WGS) entry which is preliminary data.</text>
</comment>
<name>A0A2W5KQJ3_ANCNO</name>
<gene>
    <name evidence="2" type="ORF">DI565_00400</name>
</gene>
<dbReference type="GO" id="GO:0016787">
    <property type="term" value="F:hydrolase activity"/>
    <property type="evidence" value="ECO:0007669"/>
    <property type="project" value="UniProtKB-KW"/>
</dbReference>
<protein>
    <submittedName>
        <fullName evidence="2">Glycoside hydrolase</fullName>
    </submittedName>
</protein>
<evidence type="ECO:0000313" key="2">
    <source>
        <dbReference type="EMBL" id="PZQ19331.1"/>
    </source>
</evidence>
<dbReference type="EMBL" id="QFPN01000001">
    <property type="protein sequence ID" value="PZQ19331.1"/>
    <property type="molecule type" value="Genomic_DNA"/>
</dbReference>
<sequence>MLAFFAFAVWRLVPPESASAEDDWVAVRETSLEVAAGSPLDFSAFLKNAPVEPSNRIVVDAAGRLMRADALNRPARLMCASLAWSPASGGFPDHATADRYALQLNRHGYDVARFHFVDAALMEGRRRDFDFDPDVLDRVHYLMAALKRNGISWILDGLSSWRGAYGGYDDRWDPTSDLKLRVLLDDDAFDHWRRIEKKTLQTRNPYTGLAPVDDPALVLVIPVNEGGIEFDSILREKSGVPHYSPLLKPRWNAWLSGRYGSTAQLSAAWGGSPRGERLEDGSMGLPESRSEKSARMRDLQAFFVDVETKAADRMARALRDLGYKGLIAPYNNWPILQTALTRERQDAVALNAYEDWVGGYQPGSAIGQVSSIADGAAYVRAMAAGRWLGRPFFISEYDHLFWSRARYEAGLVFPAYAALQGWDSICRHGHGPIALRYGEDFPHKRQMLPYAIALDPVARAGETLSALLFRRGDVAEAKTLIPFAVRGEADLTDSIQSREPDRLTRIALVSRIGLRAADEIAPSELAVRQPRDPDAGLAILAALRARGLAGDADPSRGLYVSDTGEIRLDERRGRITVDAPRTAAIAFGALDEPVTVGPMTLARAEGGGALVSISALDGAPLSKSRKMLLIFATDARNTGMRFRDGAEKVIDDFGRLPVRIRRGAVDLRLAGQGAWLLSPVGLDGAIGKALATGDGELATRLSNVTPGGPTTYFLVERPQGL</sequence>
<proteinExistence type="predicted"/>
<dbReference type="AlphaFoldDB" id="A0A2W5KQJ3"/>
<keyword evidence="2" id="KW-0378">Hydrolase</keyword>
<feature type="region of interest" description="Disordered" evidence="1">
    <location>
        <begin position="269"/>
        <end position="290"/>
    </location>
</feature>
<organism evidence="2 3">
    <name type="scientific">Ancylobacter novellus</name>
    <name type="common">Thiobacillus novellus</name>
    <dbReference type="NCBI Taxonomy" id="921"/>
    <lineage>
        <taxon>Bacteria</taxon>
        <taxon>Pseudomonadati</taxon>
        <taxon>Pseudomonadota</taxon>
        <taxon>Alphaproteobacteria</taxon>
        <taxon>Hyphomicrobiales</taxon>
        <taxon>Xanthobacteraceae</taxon>
        <taxon>Ancylobacter</taxon>
    </lineage>
</organism>
<evidence type="ECO:0000313" key="3">
    <source>
        <dbReference type="Proteomes" id="UP000249577"/>
    </source>
</evidence>